<comment type="function">
    <text evidence="4">RNA helicase.</text>
</comment>
<comment type="similarity">
    <text evidence="4">Belongs to the DEAD box helicase family.</text>
</comment>
<dbReference type="GO" id="GO:0003723">
    <property type="term" value="F:RNA binding"/>
    <property type="evidence" value="ECO:0007669"/>
    <property type="project" value="UniProtKB-UniRule"/>
</dbReference>
<dbReference type="Proteomes" id="UP000270296">
    <property type="component" value="Unassembled WGS sequence"/>
</dbReference>
<dbReference type="Gene3D" id="3.40.50.300">
    <property type="entry name" value="P-loop containing nucleotide triphosphate hydrolases"/>
    <property type="match status" value="1"/>
</dbReference>
<dbReference type="InterPro" id="IPR011545">
    <property type="entry name" value="DEAD/DEAH_box_helicase_dom"/>
</dbReference>
<dbReference type="GO" id="GO:0003724">
    <property type="term" value="F:RNA helicase activity"/>
    <property type="evidence" value="ECO:0007669"/>
    <property type="project" value="UniProtKB-EC"/>
</dbReference>
<dbReference type="EC" id="3.6.4.13" evidence="4"/>
<name>A0A183IYL8_9BILA</name>
<gene>
    <name evidence="6" type="ORF">SBAD_LOCUS8716</name>
</gene>
<sequence length="96" mass="10432">MYAKMATKLANNVKGLNFATPTAIQMQVVPLMLQRREVMACAPTGSGKTLAFVVPVLHDLLQGVAAKPDDRKTRVLVVEPTRELARQTYSSPPPAD</sequence>
<dbReference type="Pfam" id="PF00270">
    <property type="entry name" value="DEAD"/>
    <property type="match status" value="1"/>
</dbReference>
<evidence type="ECO:0000259" key="5">
    <source>
        <dbReference type="PROSITE" id="PS51192"/>
    </source>
</evidence>
<accession>A0A183IYL8</accession>
<dbReference type="PROSITE" id="PS51192">
    <property type="entry name" value="HELICASE_ATP_BIND_1"/>
    <property type="match status" value="1"/>
</dbReference>
<dbReference type="GO" id="GO:0005524">
    <property type="term" value="F:ATP binding"/>
    <property type="evidence" value="ECO:0007669"/>
    <property type="project" value="UniProtKB-UniRule"/>
</dbReference>
<dbReference type="PANTHER" id="PTHR24031">
    <property type="entry name" value="RNA HELICASE"/>
    <property type="match status" value="1"/>
</dbReference>
<keyword evidence="1 4" id="KW-0547">Nucleotide-binding</keyword>
<dbReference type="OrthoDB" id="360161at2759"/>
<keyword evidence="3 4" id="KW-0067">ATP-binding</keyword>
<evidence type="ECO:0000256" key="1">
    <source>
        <dbReference type="ARBA" id="ARBA00022741"/>
    </source>
</evidence>
<dbReference type="WBParaSite" id="SBAD_0000902901-mRNA-1">
    <property type="protein sequence ID" value="SBAD_0000902901-mRNA-1"/>
    <property type="gene ID" value="SBAD_0000902901"/>
</dbReference>
<evidence type="ECO:0000256" key="2">
    <source>
        <dbReference type="ARBA" id="ARBA00022801"/>
    </source>
</evidence>
<dbReference type="AlphaFoldDB" id="A0A183IYL8"/>
<organism evidence="8">
    <name type="scientific">Soboliphyme baturini</name>
    <dbReference type="NCBI Taxonomy" id="241478"/>
    <lineage>
        <taxon>Eukaryota</taxon>
        <taxon>Metazoa</taxon>
        <taxon>Ecdysozoa</taxon>
        <taxon>Nematoda</taxon>
        <taxon>Enoplea</taxon>
        <taxon>Dorylaimia</taxon>
        <taxon>Dioctophymatida</taxon>
        <taxon>Dioctophymatoidea</taxon>
        <taxon>Soboliphymatidae</taxon>
        <taxon>Soboliphyme</taxon>
    </lineage>
</organism>
<comment type="catalytic activity">
    <reaction evidence="4">
        <text>ATP + H2O = ADP + phosphate + H(+)</text>
        <dbReference type="Rhea" id="RHEA:13065"/>
        <dbReference type="ChEBI" id="CHEBI:15377"/>
        <dbReference type="ChEBI" id="CHEBI:15378"/>
        <dbReference type="ChEBI" id="CHEBI:30616"/>
        <dbReference type="ChEBI" id="CHEBI:43474"/>
        <dbReference type="ChEBI" id="CHEBI:456216"/>
        <dbReference type="EC" id="3.6.4.13"/>
    </reaction>
</comment>
<evidence type="ECO:0000313" key="8">
    <source>
        <dbReference type="WBParaSite" id="SBAD_0000902901-mRNA-1"/>
    </source>
</evidence>
<reference evidence="6 7" key="2">
    <citation type="submission" date="2018-11" db="EMBL/GenBank/DDBJ databases">
        <authorList>
            <consortium name="Pathogen Informatics"/>
        </authorList>
    </citation>
    <scope>NUCLEOTIDE SEQUENCE [LARGE SCALE GENOMIC DNA]</scope>
</reference>
<keyword evidence="4" id="KW-0347">Helicase</keyword>
<keyword evidence="2 4" id="KW-0378">Hydrolase</keyword>
<keyword evidence="4" id="KW-0694">RNA-binding</keyword>
<evidence type="ECO:0000256" key="3">
    <source>
        <dbReference type="ARBA" id="ARBA00022840"/>
    </source>
</evidence>
<dbReference type="EMBL" id="UZAM01011889">
    <property type="protein sequence ID" value="VDP18828.1"/>
    <property type="molecule type" value="Genomic_DNA"/>
</dbReference>
<keyword evidence="7" id="KW-1185">Reference proteome</keyword>
<dbReference type="GO" id="GO:0016787">
    <property type="term" value="F:hydrolase activity"/>
    <property type="evidence" value="ECO:0007669"/>
    <property type="project" value="UniProtKB-KW"/>
</dbReference>
<evidence type="ECO:0000313" key="6">
    <source>
        <dbReference type="EMBL" id="VDP18828.1"/>
    </source>
</evidence>
<dbReference type="InterPro" id="IPR027417">
    <property type="entry name" value="P-loop_NTPase"/>
</dbReference>
<evidence type="ECO:0000313" key="7">
    <source>
        <dbReference type="Proteomes" id="UP000270296"/>
    </source>
</evidence>
<dbReference type="InterPro" id="IPR014001">
    <property type="entry name" value="Helicase_ATP-bd"/>
</dbReference>
<proteinExistence type="inferred from homology"/>
<dbReference type="SUPFAM" id="SSF52540">
    <property type="entry name" value="P-loop containing nucleoside triphosphate hydrolases"/>
    <property type="match status" value="1"/>
</dbReference>
<feature type="domain" description="Helicase ATP-binding" evidence="5">
    <location>
        <begin position="29"/>
        <end position="90"/>
    </location>
</feature>
<comment type="domain">
    <text evidence="4">The Q motif is unique to and characteristic of the DEAD box family of RNA helicases and controls ATP binding and hydrolysis.</text>
</comment>
<reference evidence="8" key="1">
    <citation type="submission" date="2016-06" db="UniProtKB">
        <authorList>
            <consortium name="WormBaseParasite"/>
        </authorList>
    </citation>
    <scope>IDENTIFICATION</scope>
</reference>
<evidence type="ECO:0000256" key="4">
    <source>
        <dbReference type="RuleBase" id="RU365068"/>
    </source>
</evidence>
<protein>
    <recommendedName>
        <fullName evidence="4">ATP-dependent RNA helicase</fullName>
        <ecNumber evidence="4">3.6.4.13</ecNumber>
    </recommendedName>
</protein>